<dbReference type="InterPro" id="IPR013424">
    <property type="entry name" value="Ice-binding_C"/>
</dbReference>
<feature type="chain" id="PRO_5047021317" evidence="1">
    <location>
        <begin position="22"/>
        <end position="271"/>
    </location>
</feature>
<evidence type="ECO:0000313" key="3">
    <source>
        <dbReference type="EMBL" id="MDP5135774.1"/>
    </source>
</evidence>
<evidence type="ECO:0000313" key="4">
    <source>
        <dbReference type="Proteomes" id="UP001231109"/>
    </source>
</evidence>
<dbReference type="RefSeq" id="WP_305974907.1">
    <property type="nucleotide sequence ID" value="NZ_JAPJDY010000003.1"/>
</dbReference>
<dbReference type="Proteomes" id="UP001231109">
    <property type="component" value="Unassembled WGS sequence"/>
</dbReference>
<dbReference type="Pfam" id="PF07589">
    <property type="entry name" value="PEP-CTERM"/>
    <property type="match status" value="1"/>
</dbReference>
<dbReference type="NCBIfam" id="TIGR02595">
    <property type="entry name" value="PEP_CTERM"/>
    <property type="match status" value="1"/>
</dbReference>
<evidence type="ECO:0000259" key="2">
    <source>
        <dbReference type="Pfam" id="PF07589"/>
    </source>
</evidence>
<proteinExistence type="predicted"/>
<protein>
    <submittedName>
        <fullName evidence="3">PEP-CTERM sorting domain-containing protein</fullName>
    </submittedName>
</protein>
<feature type="signal peptide" evidence="1">
    <location>
        <begin position="1"/>
        <end position="21"/>
    </location>
</feature>
<gene>
    <name evidence="3" type="ORF">ORJ04_07410</name>
</gene>
<name>A0ABT9HXC1_9GAMM</name>
<sequence>MKYFKRILLSSAVFACFSSQAALIVSYGGQAATDGSGLTSNLIDPSNLLNPANGFFIETFDNATQMIGFGVGSSAYNDPTQNNQMGCTVNALFAGSAIQVNTSGSDAFNVRKGSAGYAATPANDTTCFGYTPAQGGTLPSWITIDYSNILTAGVGINYLGVYFGSIDTYNYIEFFDAEGNLIETLTGPQILGNNGGSSGNQVQPGSNVYVNISNFAGTGFSSFRFTSTGVAAEFDNIVVGLSNRPSQVPEPASLLLLGLGLLGLNRRKIKH</sequence>
<feature type="domain" description="Ice-binding protein C-terminal" evidence="2">
    <location>
        <begin position="247"/>
        <end position="267"/>
    </location>
</feature>
<keyword evidence="4" id="KW-1185">Reference proteome</keyword>
<keyword evidence="1" id="KW-0732">Signal</keyword>
<organism evidence="3 4">
    <name type="scientific">Rheinheimera baltica</name>
    <dbReference type="NCBI Taxonomy" id="67576"/>
    <lineage>
        <taxon>Bacteria</taxon>
        <taxon>Pseudomonadati</taxon>
        <taxon>Pseudomonadota</taxon>
        <taxon>Gammaproteobacteria</taxon>
        <taxon>Chromatiales</taxon>
        <taxon>Chromatiaceae</taxon>
        <taxon>Rheinheimera</taxon>
    </lineage>
</organism>
<comment type="caution">
    <text evidence="3">The sequence shown here is derived from an EMBL/GenBank/DDBJ whole genome shotgun (WGS) entry which is preliminary data.</text>
</comment>
<accession>A0ABT9HXC1</accession>
<evidence type="ECO:0000256" key="1">
    <source>
        <dbReference type="SAM" id="SignalP"/>
    </source>
</evidence>
<reference evidence="3 4" key="1">
    <citation type="submission" date="2022-11" db="EMBL/GenBank/DDBJ databases">
        <title>Viruses from the air-sea interface of a natural surface slick.</title>
        <authorList>
            <person name="Rahlff J."/>
            <person name="Holmfeldt K."/>
        </authorList>
    </citation>
    <scope>NUCLEOTIDE SEQUENCE [LARGE SCALE GENOMIC DNA]</scope>
    <source>
        <strain evidence="3 4">SMS4</strain>
    </source>
</reference>
<dbReference type="EMBL" id="JAPJDZ010000013">
    <property type="protein sequence ID" value="MDP5135774.1"/>
    <property type="molecule type" value="Genomic_DNA"/>
</dbReference>